<proteinExistence type="inferred from homology"/>
<dbReference type="Pfam" id="PF06429">
    <property type="entry name" value="Flg_bbr_C"/>
    <property type="match status" value="1"/>
</dbReference>
<evidence type="ECO:0000256" key="2">
    <source>
        <dbReference type="ARBA" id="ARBA00009677"/>
    </source>
</evidence>
<dbReference type="InterPro" id="IPR037058">
    <property type="entry name" value="Falgellar_hook_FlgE_sf"/>
</dbReference>
<dbReference type="PANTHER" id="PTHR30435">
    <property type="entry name" value="FLAGELLAR PROTEIN"/>
    <property type="match status" value="1"/>
</dbReference>
<reference evidence="10 11" key="1">
    <citation type="journal article" date="2012" name="Environ. Microbiol.">
        <title>The genome sequence of Desulfatibacillum alkenivorans AK-01: a blueprint for anaerobic alkane oxidation.</title>
        <authorList>
            <person name="Callaghan A.V."/>
            <person name="Morris B.E."/>
            <person name="Pereira I.A."/>
            <person name="McInerney M.J."/>
            <person name="Austin R.N."/>
            <person name="Groves J.T."/>
            <person name="Kukor J.J."/>
            <person name="Suflita J.M."/>
            <person name="Young L.Y."/>
            <person name="Zylstra G.J."/>
            <person name="Wawrik B."/>
        </authorList>
    </citation>
    <scope>NUCLEOTIDE SEQUENCE [LARGE SCALE GENOMIC DNA]</scope>
    <source>
        <strain evidence="10 11">AK-01</strain>
    </source>
</reference>
<dbReference type="KEGG" id="dal:Dalk_1015"/>
<dbReference type="InterPro" id="IPR020013">
    <property type="entry name" value="Flagellar_FlgE/F/G"/>
</dbReference>
<dbReference type="RefSeq" id="WP_012610156.1">
    <property type="nucleotide sequence ID" value="NC_011768.1"/>
</dbReference>
<dbReference type="SUPFAM" id="SSF117143">
    <property type="entry name" value="Flagellar hook protein flgE"/>
    <property type="match status" value="2"/>
</dbReference>
<protein>
    <recommendedName>
        <fullName evidence="3 5">Flagellar hook protein FlgE</fullName>
    </recommendedName>
</protein>
<dbReference type="InterPro" id="IPR019776">
    <property type="entry name" value="Flagellar_basal_body_rod_CS"/>
</dbReference>
<dbReference type="InterPro" id="IPR010930">
    <property type="entry name" value="Flg_bb/hook_C_dom"/>
</dbReference>
<evidence type="ECO:0000313" key="11">
    <source>
        <dbReference type="Proteomes" id="UP000000739"/>
    </source>
</evidence>
<gene>
    <name evidence="10" type="ordered locus">Dalk_1015</name>
</gene>
<organism evidence="10 11">
    <name type="scientific">Desulfatibacillum aliphaticivorans</name>
    <dbReference type="NCBI Taxonomy" id="218208"/>
    <lineage>
        <taxon>Bacteria</taxon>
        <taxon>Pseudomonadati</taxon>
        <taxon>Thermodesulfobacteriota</taxon>
        <taxon>Desulfobacteria</taxon>
        <taxon>Desulfobacterales</taxon>
        <taxon>Desulfatibacillaceae</taxon>
        <taxon>Desulfatibacillum</taxon>
    </lineage>
</organism>
<feature type="domain" description="Flagellar hook protein FlgE D2" evidence="8">
    <location>
        <begin position="392"/>
        <end position="573"/>
    </location>
</feature>
<feature type="domain" description="Flagellar hook protein FlgE/F/G-like D1" evidence="9">
    <location>
        <begin position="88"/>
        <end position="132"/>
    </location>
</feature>
<keyword evidence="10" id="KW-0966">Cell projection</keyword>
<dbReference type="InterPro" id="IPR011491">
    <property type="entry name" value="FlgE_D2"/>
</dbReference>
<evidence type="ECO:0000256" key="5">
    <source>
        <dbReference type="RuleBase" id="RU362116"/>
    </source>
</evidence>
<evidence type="ECO:0000259" key="8">
    <source>
        <dbReference type="Pfam" id="PF07559"/>
    </source>
</evidence>
<dbReference type="EMBL" id="CP001322">
    <property type="protein sequence ID" value="ACL02718.1"/>
    <property type="molecule type" value="Genomic_DNA"/>
</dbReference>
<dbReference type="Pfam" id="PF07559">
    <property type="entry name" value="FlgE_D2"/>
    <property type="match status" value="1"/>
</dbReference>
<dbReference type="GO" id="GO:0005829">
    <property type="term" value="C:cytosol"/>
    <property type="evidence" value="ECO:0007669"/>
    <property type="project" value="TreeGrafter"/>
</dbReference>
<evidence type="ECO:0000256" key="1">
    <source>
        <dbReference type="ARBA" id="ARBA00004117"/>
    </source>
</evidence>
<keyword evidence="4 5" id="KW-0975">Bacterial flagellum</keyword>
<keyword evidence="10" id="KW-0282">Flagellum</keyword>
<dbReference type="Proteomes" id="UP000000739">
    <property type="component" value="Chromosome"/>
</dbReference>
<keyword evidence="10" id="KW-0969">Cilium</keyword>
<comment type="similarity">
    <text evidence="2 5">Belongs to the flagella basal body rod proteins family.</text>
</comment>
<name>B8FK43_DESAL</name>
<dbReference type="GO" id="GO:0071978">
    <property type="term" value="P:bacterial-type flagellum-dependent swarming motility"/>
    <property type="evidence" value="ECO:0007669"/>
    <property type="project" value="TreeGrafter"/>
</dbReference>
<comment type="function">
    <text evidence="5">A flexible structure which links the flagellar filament to the drive apparatus in the basal body.</text>
</comment>
<evidence type="ECO:0000256" key="4">
    <source>
        <dbReference type="ARBA" id="ARBA00023143"/>
    </source>
</evidence>
<evidence type="ECO:0000256" key="3">
    <source>
        <dbReference type="ARBA" id="ARBA00019015"/>
    </source>
</evidence>
<dbReference type="NCBIfam" id="TIGR03506">
    <property type="entry name" value="FlgEFG_subfam"/>
    <property type="match status" value="2"/>
</dbReference>
<dbReference type="Pfam" id="PF22692">
    <property type="entry name" value="LlgE_F_G_D1"/>
    <property type="match status" value="1"/>
</dbReference>
<evidence type="ECO:0000313" key="10">
    <source>
        <dbReference type="EMBL" id="ACL02718.1"/>
    </source>
</evidence>
<sequence length="693" mass="72373">MSLSSALFSGISGMNTLGNSMTVIGDNIANVSTVGFKSSRVTFQDVLAQTVSTQSGTGQLGRGAAMGDITGIFSQGSLESTDSATDLAIGGEGFFVVRDPENVNLEYFTRAGEFRFDEDGNFVNPSGYLVRGWTLDQKGNEEGSIGDIILNSFTSPPEATDKVTLITNLDSDGEDNSLDADVKTASLGTVSLSGDAVNHPIYLTLNNQTAVNTDVSQFAVAWNSGAGAWSITHGATEYPAAVISGDAAGFTIDLDNDGTADITGRTGGSLTADGAGSFDIEAPGALGVVTQGGDAVNNNIMVTVSDSEAILAMASGFEVSWTNATATWSITNGLANYPSASVSGNANSFEVDLDGNGTTDISGTVAGGGMTADATGSFDIYPPNGMLAQTWDGTATPPLGDGAYEYQAILKVYDSLGNTHDLTVYYDKGDNEGEYEFIVTVAPDEDERGGGTTGLPDIDTTIDNGAGLLARGVLTFTSDGEVSNVEMWEFNSDGTDWSIDNADNWTALNPDNSSHISSDGYFYINPSFAEDLTSPMELNLGMAYDGTAWVQESLSTTQYASAGNTTYQATTGYGVGDLDGISVSSDGVITGSYSNGQIKPLFRIALAKFNNVQGLQKMGQNMFAATRNSGDAITNKPGTNGLGTITSNSLEQSNVDLANEFVKMITTQRGYQANSKVITVTDQLLQEVINLKR</sequence>
<dbReference type="HOGENOM" id="CLU_013687_2_1_7"/>
<keyword evidence="11" id="KW-1185">Reference proteome</keyword>
<dbReference type="Gene3D" id="2.60.98.20">
    <property type="entry name" value="Flagellar hook protein FlgE"/>
    <property type="match status" value="1"/>
</dbReference>
<dbReference type="PROSITE" id="PS00588">
    <property type="entry name" value="FLAGELLA_BB_ROD"/>
    <property type="match status" value="1"/>
</dbReference>
<dbReference type="AlphaFoldDB" id="B8FK43"/>
<feature type="domain" description="Flagellar basal-body/hook protein C-terminal" evidence="7">
    <location>
        <begin position="647"/>
        <end position="691"/>
    </location>
</feature>
<feature type="domain" description="Flagellar basal body rod protein N-terminal" evidence="6">
    <location>
        <begin position="10"/>
        <end position="37"/>
    </location>
</feature>
<dbReference type="PANTHER" id="PTHR30435:SF1">
    <property type="entry name" value="FLAGELLAR HOOK PROTEIN FLGE"/>
    <property type="match status" value="1"/>
</dbReference>
<dbReference type="InterPro" id="IPR037925">
    <property type="entry name" value="FlgE/F/G-like"/>
</dbReference>
<dbReference type="Pfam" id="PF00460">
    <property type="entry name" value="Flg_bb_rod"/>
    <property type="match status" value="1"/>
</dbReference>
<accession>B8FK43</accession>
<dbReference type="GO" id="GO:0009424">
    <property type="term" value="C:bacterial-type flagellum hook"/>
    <property type="evidence" value="ECO:0007669"/>
    <property type="project" value="TreeGrafter"/>
</dbReference>
<dbReference type="InterPro" id="IPR001444">
    <property type="entry name" value="Flag_bb_rod_N"/>
</dbReference>
<evidence type="ECO:0000259" key="6">
    <source>
        <dbReference type="Pfam" id="PF00460"/>
    </source>
</evidence>
<dbReference type="eggNOG" id="COG1749">
    <property type="taxonomic scope" value="Bacteria"/>
</dbReference>
<comment type="subcellular location">
    <subcellularLocation>
        <location evidence="1 5">Bacterial flagellum basal body</location>
    </subcellularLocation>
</comment>
<dbReference type="GO" id="GO:0009425">
    <property type="term" value="C:bacterial-type flagellum basal body"/>
    <property type="evidence" value="ECO:0007669"/>
    <property type="project" value="UniProtKB-SubCell"/>
</dbReference>
<dbReference type="InterPro" id="IPR053967">
    <property type="entry name" value="LlgE_F_G-like_D1"/>
</dbReference>
<evidence type="ECO:0000259" key="7">
    <source>
        <dbReference type="Pfam" id="PF06429"/>
    </source>
</evidence>
<evidence type="ECO:0000259" key="9">
    <source>
        <dbReference type="Pfam" id="PF22692"/>
    </source>
</evidence>